<dbReference type="PROSITE" id="PS00375">
    <property type="entry name" value="UDPGT"/>
    <property type="match status" value="1"/>
</dbReference>
<reference evidence="8" key="1">
    <citation type="submission" date="2023-10" db="EMBL/GenBank/DDBJ databases">
        <title>Genome assembly of Pristionchus species.</title>
        <authorList>
            <person name="Yoshida K."/>
            <person name="Sommer R.J."/>
        </authorList>
    </citation>
    <scope>NUCLEOTIDE SEQUENCE</scope>
    <source>
        <strain evidence="8">RS5133</strain>
    </source>
</reference>
<dbReference type="GO" id="GO:0016020">
    <property type="term" value="C:membrane"/>
    <property type="evidence" value="ECO:0007669"/>
    <property type="project" value="UniProtKB-SubCell"/>
</dbReference>
<dbReference type="InterPro" id="IPR035595">
    <property type="entry name" value="UDP_glycos_trans_CS"/>
</dbReference>
<dbReference type="CDD" id="cd03784">
    <property type="entry name" value="GT1_Gtf-like"/>
    <property type="match status" value="1"/>
</dbReference>
<evidence type="ECO:0000256" key="3">
    <source>
        <dbReference type="ARBA" id="ARBA00022679"/>
    </source>
</evidence>
<protein>
    <recommendedName>
        <fullName evidence="7">UDP-glucuronosyltransferase</fullName>
        <ecNumber evidence="7">2.4.1.17</ecNumber>
    </recommendedName>
</protein>
<dbReference type="PANTHER" id="PTHR48043">
    <property type="entry name" value="EG:EG0003.4 PROTEIN-RELATED"/>
    <property type="match status" value="1"/>
</dbReference>
<keyword evidence="7" id="KW-0812">Transmembrane</keyword>
<evidence type="ECO:0000256" key="7">
    <source>
        <dbReference type="RuleBase" id="RU362059"/>
    </source>
</evidence>
<keyword evidence="7" id="KW-1133">Transmembrane helix</keyword>
<gene>
    <name evidence="8" type="ORF">PFISCL1PPCAC_24419</name>
</gene>
<feature type="non-terminal residue" evidence="8">
    <location>
        <position position="1"/>
    </location>
</feature>
<dbReference type="InterPro" id="IPR050271">
    <property type="entry name" value="UDP-glycosyltransferase"/>
</dbReference>
<accession>A0AAV5WQ03</accession>
<evidence type="ECO:0000256" key="5">
    <source>
        <dbReference type="ARBA" id="ARBA00047475"/>
    </source>
</evidence>
<name>A0AAV5WQ03_9BILA</name>
<keyword evidence="4 7" id="KW-0732">Signal</keyword>
<keyword evidence="9" id="KW-1185">Reference proteome</keyword>
<keyword evidence="7" id="KW-0472">Membrane</keyword>
<comment type="subcellular location">
    <subcellularLocation>
        <location evidence="7">Membrane</location>
        <topology evidence="7">Single-pass membrane protein</topology>
    </subcellularLocation>
</comment>
<evidence type="ECO:0000256" key="1">
    <source>
        <dbReference type="ARBA" id="ARBA00009995"/>
    </source>
</evidence>
<feature type="signal peptide" evidence="7">
    <location>
        <begin position="1"/>
        <end position="21"/>
    </location>
</feature>
<dbReference type="EC" id="2.4.1.17" evidence="7"/>
<sequence>SLLFPMRVLLLILSLLSLGFSAKVAVFLASLSKSQVLFNLRLAEEIAVDHEVVLIRPSFHPDADTLVSSHPRIRELRPKGCELASFQQFYHAENTWVWSDPSFSESANITKLYRGMFFETCKNMLNNDKLMALMKAEKFDLALHHHLDTCTLGIVHALKIPQWGWVLSTPLFRSMISLVGVPVLPSYFPALLTDASNEMDLTKRLKNFAWELFCDIYMPLGSKPYTQLFQEKYGESFTPLSELAQQGRFLMANVHSDIEFPVPVTNKIVYIGGLGMKKETNALKEPFASFVGKSSKTVLVSLGSVADTKNMPDQWRDAFLGLFYANPDINFVWKYEKDIEVPKNVLRGNWLPQNDLLGHEKVVAFVTHGGYNSIGESISSGTPIVAIPLFGDQFRNARMAEYRKFGTRIYKKDLTTENLNASLHKILDDPSYLSSAREVQSIAFSSPLTPGQTIRHTINFTLAHPHYNRDLPQLGLFSLYSLDVITIIFGIPVLLILLFLRKLASCYYWSCCDIAYKEKNE</sequence>
<evidence type="ECO:0000256" key="4">
    <source>
        <dbReference type="ARBA" id="ARBA00022729"/>
    </source>
</evidence>
<dbReference type="EMBL" id="BTSY01000006">
    <property type="protein sequence ID" value="GMT33122.1"/>
    <property type="molecule type" value="Genomic_DNA"/>
</dbReference>
<dbReference type="Proteomes" id="UP001432322">
    <property type="component" value="Unassembled WGS sequence"/>
</dbReference>
<evidence type="ECO:0000256" key="2">
    <source>
        <dbReference type="ARBA" id="ARBA00022676"/>
    </source>
</evidence>
<comment type="catalytic activity">
    <reaction evidence="5 7">
        <text>glucuronate acceptor + UDP-alpha-D-glucuronate = acceptor beta-D-glucuronoside + UDP + H(+)</text>
        <dbReference type="Rhea" id="RHEA:21032"/>
        <dbReference type="ChEBI" id="CHEBI:15378"/>
        <dbReference type="ChEBI" id="CHEBI:58052"/>
        <dbReference type="ChEBI" id="CHEBI:58223"/>
        <dbReference type="ChEBI" id="CHEBI:132367"/>
        <dbReference type="ChEBI" id="CHEBI:132368"/>
        <dbReference type="EC" id="2.4.1.17"/>
    </reaction>
</comment>
<evidence type="ECO:0000256" key="6">
    <source>
        <dbReference type="RuleBase" id="RU003718"/>
    </source>
</evidence>
<dbReference type="FunFam" id="3.40.50.2000:FF:000021">
    <property type="entry name" value="UDP-glucuronosyltransferase"/>
    <property type="match status" value="1"/>
</dbReference>
<feature type="chain" id="PRO_5043088155" description="UDP-glucuronosyltransferase" evidence="7">
    <location>
        <begin position="22"/>
        <end position="521"/>
    </location>
</feature>
<evidence type="ECO:0000313" key="8">
    <source>
        <dbReference type="EMBL" id="GMT33122.1"/>
    </source>
</evidence>
<comment type="caution">
    <text evidence="8">The sequence shown here is derived from an EMBL/GenBank/DDBJ whole genome shotgun (WGS) entry which is preliminary data.</text>
</comment>
<evidence type="ECO:0000313" key="9">
    <source>
        <dbReference type="Proteomes" id="UP001432322"/>
    </source>
</evidence>
<dbReference type="AlphaFoldDB" id="A0AAV5WQ03"/>
<dbReference type="Gene3D" id="3.40.50.2000">
    <property type="entry name" value="Glycogen Phosphorylase B"/>
    <property type="match status" value="1"/>
</dbReference>
<organism evidence="8 9">
    <name type="scientific">Pristionchus fissidentatus</name>
    <dbReference type="NCBI Taxonomy" id="1538716"/>
    <lineage>
        <taxon>Eukaryota</taxon>
        <taxon>Metazoa</taxon>
        <taxon>Ecdysozoa</taxon>
        <taxon>Nematoda</taxon>
        <taxon>Chromadorea</taxon>
        <taxon>Rhabditida</taxon>
        <taxon>Rhabditina</taxon>
        <taxon>Diplogasteromorpha</taxon>
        <taxon>Diplogasteroidea</taxon>
        <taxon>Neodiplogasteridae</taxon>
        <taxon>Pristionchus</taxon>
    </lineage>
</organism>
<comment type="similarity">
    <text evidence="1 6">Belongs to the UDP-glycosyltransferase family.</text>
</comment>
<dbReference type="GO" id="GO:0015020">
    <property type="term" value="F:glucuronosyltransferase activity"/>
    <property type="evidence" value="ECO:0007669"/>
    <property type="project" value="UniProtKB-EC"/>
</dbReference>
<proteinExistence type="inferred from homology"/>
<feature type="transmembrane region" description="Helical" evidence="7">
    <location>
        <begin position="477"/>
        <end position="500"/>
    </location>
</feature>
<keyword evidence="2 6" id="KW-0328">Glycosyltransferase</keyword>
<dbReference type="PANTHER" id="PTHR48043:SF145">
    <property type="entry name" value="FI06409P-RELATED"/>
    <property type="match status" value="1"/>
</dbReference>
<keyword evidence="3 6" id="KW-0808">Transferase</keyword>
<dbReference type="Pfam" id="PF00201">
    <property type="entry name" value="UDPGT"/>
    <property type="match status" value="1"/>
</dbReference>
<dbReference type="InterPro" id="IPR002213">
    <property type="entry name" value="UDP_glucos_trans"/>
</dbReference>
<dbReference type="SUPFAM" id="SSF53756">
    <property type="entry name" value="UDP-Glycosyltransferase/glycogen phosphorylase"/>
    <property type="match status" value="1"/>
</dbReference>